<proteinExistence type="predicted"/>
<protein>
    <submittedName>
        <fullName evidence="2">Type VI secretion system protein ImpK</fullName>
    </submittedName>
</protein>
<dbReference type="AlphaFoldDB" id="A0A2A4FDJ1"/>
<gene>
    <name evidence="2" type="ORF">BZL54_16850</name>
</gene>
<dbReference type="EMBL" id="MTZU01000051">
    <property type="protein sequence ID" value="PCE31205.1"/>
    <property type="molecule type" value="Genomic_DNA"/>
</dbReference>
<dbReference type="InterPro" id="IPR038522">
    <property type="entry name" value="T4/T6SS_DotU_sf"/>
</dbReference>
<dbReference type="RefSeq" id="WP_084906158.1">
    <property type="nucleotide sequence ID" value="NZ_CP020737.1"/>
</dbReference>
<accession>A0A2A4FDJ1</accession>
<evidence type="ECO:0000313" key="2">
    <source>
        <dbReference type="EMBL" id="PCE31205.1"/>
    </source>
</evidence>
<feature type="domain" description="Type IV / VI secretion system DotU" evidence="1">
    <location>
        <begin position="10"/>
        <end position="155"/>
    </location>
</feature>
<dbReference type="GeneID" id="69004241"/>
<organism evidence="2 3">
    <name type="scientific">Burkholderia ubonensis subsp. mesacidophila</name>
    <dbReference type="NCBI Taxonomy" id="265293"/>
    <lineage>
        <taxon>Bacteria</taxon>
        <taxon>Pseudomonadati</taxon>
        <taxon>Pseudomonadota</taxon>
        <taxon>Betaproteobacteria</taxon>
        <taxon>Burkholderiales</taxon>
        <taxon>Burkholderiaceae</taxon>
        <taxon>Burkholderia</taxon>
        <taxon>Burkholderia cepacia complex</taxon>
    </lineage>
</organism>
<comment type="caution">
    <text evidence="2">The sequence shown here is derived from an EMBL/GenBank/DDBJ whole genome shotgun (WGS) entry which is preliminary data.</text>
</comment>
<dbReference type="InterPro" id="IPR017732">
    <property type="entry name" value="T4/T6SS_DotU"/>
</dbReference>
<name>A0A2A4FDJ1_9BURK</name>
<evidence type="ECO:0000259" key="1">
    <source>
        <dbReference type="Pfam" id="PF09850"/>
    </source>
</evidence>
<sequence>MTFDSSGAALRASLQETVLHIALLAQGASIPEIHVWRARCIGLVERLDQAMRDDGCASDAVRDVGIAQCALLDEVTLCHLPAGRRDEWMRETMLFRFHRVRSGADRIRARVEALLSGPHSDSQEAQWLSMVATLLELEPSREHDAFRARLNAVYPVALPVEPDASQAAGAPALPRPRTVVAVAARARAALRQVLLAAAVLAAVWITCDVSLRRAVERLPDSGPRVAQNGEEARQ</sequence>
<dbReference type="Pfam" id="PF09850">
    <property type="entry name" value="DotU"/>
    <property type="match status" value="1"/>
</dbReference>
<reference evidence="2 3" key="1">
    <citation type="submission" date="2017-01" db="EMBL/GenBank/DDBJ databases">
        <title>Whole-Genome Shotgun Sequencing of Two beta-Proteobacterial Species in Search of the Bulgecin Biosynthetic Cluster.</title>
        <authorList>
            <person name="Horsman M.E."/>
            <person name="Marous D.R."/>
            <person name="Li R."/>
            <person name="Oliver R.A."/>
            <person name="Byun B."/>
            <person name="Emrich S.J."/>
            <person name="Boggess B."/>
            <person name="Townsend C.A."/>
            <person name="Mobashery S."/>
        </authorList>
    </citation>
    <scope>NUCLEOTIDE SEQUENCE [LARGE SCALE GENOMIC DNA]</scope>
    <source>
        <strain evidence="2 3">ATCC 31433</strain>
    </source>
</reference>
<dbReference type="Proteomes" id="UP000217994">
    <property type="component" value="Unassembled WGS sequence"/>
</dbReference>
<dbReference type="Gene3D" id="1.25.40.590">
    <property type="entry name" value="Type IV / VI secretion system, DotU"/>
    <property type="match status" value="1"/>
</dbReference>
<evidence type="ECO:0000313" key="3">
    <source>
        <dbReference type="Proteomes" id="UP000217994"/>
    </source>
</evidence>